<reference evidence="2" key="1">
    <citation type="submission" date="2019-08" db="EMBL/GenBank/DDBJ databases">
        <authorList>
            <person name="Kucharzyk K."/>
            <person name="Murdoch R.W."/>
            <person name="Higgins S."/>
            <person name="Loffler F."/>
        </authorList>
    </citation>
    <scope>NUCLEOTIDE SEQUENCE</scope>
</reference>
<organism evidence="2">
    <name type="scientific">bioreactor metagenome</name>
    <dbReference type="NCBI Taxonomy" id="1076179"/>
    <lineage>
        <taxon>unclassified sequences</taxon>
        <taxon>metagenomes</taxon>
        <taxon>ecological metagenomes</taxon>
    </lineage>
</organism>
<feature type="compositionally biased region" description="Basic and acidic residues" evidence="1">
    <location>
        <begin position="148"/>
        <end position="165"/>
    </location>
</feature>
<sequence>MEEPPGPGAGIFADGAVRRPRHVGPEDALVAESPRKGRDGVTQQGKLFFHAENGTQGLPAFTEDGRPAGEGHAAPVVHRSRKHGDHVLAPAPEEQSSPGRGETAVRVHRDQPVREGKLLFPHVRRGKFGSQGEDTVRIPQKLLHRREMKPCPEAEGMVVRKDSLSRRGQHHRSGELLRKEPHRFSRSRGTPAGDDDGRPGG</sequence>
<evidence type="ECO:0000256" key="1">
    <source>
        <dbReference type="SAM" id="MobiDB-lite"/>
    </source>
</evidence>
<name>A0A644WFL9_9ZZZZ</name>
<evidence type="ECO:0000313" key="2">
    <source>
        <dbReference type="EMBL" id="MPM01313.1"/>
    </source>
</evidence>
<dbReference type="AlphaFoldDB" id="A0A644WFL9"/>
<feature type="compositionally biased region" description="Basic and acidic residues" evidence="1">
    <location>
        <begin position="172"/>
        <end position="183"/>
    </location>
</feature>
<proteinExistence type="predicted"/>
<feature type="region of interest" description="Disordered" evidence="1">
    <location>
        <begin position="1"/>
        <end position="201"/>
    </location>
</feature>
<comment type="caution">
    <text evidence="2">The sequence shown here is derived from an EMBL/GenBank/DDBJ whole genome shotgun (WGS) entry which is preliminary data.</text>
</comment>
<accession>A0A644WFL9</accession>
<protein>
    <submittedName>
        <fullName evidence="2">Uncharacterized protein</fullName>
    </submittedName>
</protein>
<dbReference type="EMBL" id="VSSQ01000787">
    <property type="protein sequence ID" value="MPM01313.1"/>
    <property type="molecule type" value="Genomic_DNA"/>
</dbReference>
<feature type="compositionally biased region" description="Basic and acidic residues" evidence="1">
    <location>
        <begin position="103"/>
        <end position="117"/>
    </location>
</feature>
<gene>
    <name evidence="2" type="ORF">SDC9_47552</name>
</gene>